<name>A0A074MT96_ERYLO</name>
<dbReference type="PANTHER" id="PTHR36057:SF1">
    <property type="entry name" value="LIPOPROTEIN LIPID ATTACHMENT SITE-LIKE PROTEIN, PUTATIVE (DUF1223)-RELATED"/>
    <property type="match status" value="1"/>
</dbReference>
<dbReference type="SUPFAM" id="SSF52833">
    <property type="entry name" value="Thioredoxin-like"/>
    <property type="match status" value="1"/>
</dbReference>
<dbReference type="PANTHER" id="PTHR36057">
    <property type="match status" value="1"/>
</dbReference>
<dbReference type="AlphaFoldDB" id="A0A074MT96"/>
<protein>
    <recommendedName>
        <fullName evidence="3">DUF1223 domain-containing protein</fullName>
    </recommendedName>
</protein>
<reference evidence="1 2" key="1">
    <citation type="submission" date="2014-04" db="EMBL/GenBank/DDBJ databases">
        <title>A comprehensive comparison of genomes of Erythrobacter spp. strains.</title>
        <authorList>
            <person name="Zheng Q."/>
        </authorList>
    </citation>
    <scope>NUCLEOTIDE SEQUENCE [LARGE SCALE GENOMIC DNA]</scope>
    <source>
        <strain evidence="1 2">DSM 6997</strain>
    </source>
</reference>
<dbReference type="InterPro" id="IPR036249">
    <property type="entry name" value="Thioredoxin-like_sf"/>
</dbReference>
<evidence type="ECO:0008006" key="3">
    <source>
        <dbReference type="Google" id="ProtNLM"/>
    </source>
</evidence>
<dbReference type="Proteomes" id="UP000027647">
    <property type="component" value="Unassembled WGS sequence"/>
</dbReference>
<dbReference type="InterPro" id="IPR010634">
    <property type="entry name" value="DUF1223"/>
</dbReference>
<accession>A0A074MT96</accession>
<proteinExistence type="predicted"/>
<evidence type="ECO:0000313" key="2">
    <source>
        <dbReference type="Proteomes" id="UP000027647"/>
    </source>
</evidence>
<dbReference type="eggNOG" id="COG5429">
    <property type="taxonomic scope" value="Bacteria"/>
</dbReference>
<comment type="caution">
    <text evidence="1">The sequence shown here is derived from an EMBL/GenBank/DDBJ whole genome shotgun (WGS) entry which is preliminary data.</text>
</comment>
<dbReference type="STRING" id="1044.EH31_15650"/>
<dbReference type="Pfam" id="PF06764">
    <property type="entry name" value="DUF1223"/>
    <property type="match status" value="1"/>
</dbReference>
<evidence type="ECO:0000313" key="1">
    <source>
        <dbReference type="EMBL" id="KEO88867.1"/>
    </source>
</evidence>
<organism evidence="1 2">
    <name type="scientific">Erythrobacter longus</name>
    <dbReference type="NCBI Taxonomy" id="1044"/>
    <lineage>
        <taxon>Bacteria</taxon>
        <taxon>Pseudomonadati</taxon>
        <taxon>Pseudomonadota</taxon>
        <taxon>Alphaproteobacteria</taxon>
        <taxon>Sphingomonadales</taxon>
        <taxon>Erythrobacteraceae</taxon>
        <taxon>Erythrobacter/Porphyrobacter group</taxon>
        <taxon>Erythrobacter</taxon>
    </lineage>
</organism>
<gene>
    <name evidence="1" type="ORF">EH31_15650</name>
</gene>
<dbReference type="EMBL" id="JMIW01000007">
    <property type="protein sequence ID" value="KEO88867.1"/>
    <property type="molecule type" value="Genomic_DNA"/>
</dbReference>
<keyword evidence="2" id="KW-1185">Reference proteome</keyword>
<sequence length="248" mass="26177">MRPYFQASIVGAGILAAGIALLPESGGAQSYVAPSEPVLIELFTSQGCSSCPPADRLAKRLDQEEGIVVISRPVTYWDYLGWKDSLASEANTDLQRAYAQRGLSGYNGVYTPQLVVAGQLGEVGSREDAIRSKIARAGAKVDAAIRVRGSDARGFGIGLAGKTRRQAELVLVGVDAGAEVAIGRGENRGRSIAYTNVLKGERRLAVWEGGEASHALAKGALNIDGADRYALVLREVNAGPVLAARWLN</sequence>
<dbReference type="OrthoDB" id="9808254at2"/>